<comment type="caution">
    <text evidence="1">The sequence shown here is derived from an EMBL/GenBank/DDBJ whole genome shotgun (WGS) entry which is preliminary data.</text>
</comment>
<dbReference type="AlphaFoldDB" id="A0A9D3M3N7"/>
<name>A0A9D3M3N7_ANGAN</name>
<proteinExistence type="predicted"/>
<organism evidence="1 2">
    <name type="scientific">Anguilla anguilla</name>
    <name type="common">European freshwater eel</name>
    <name type="synonym">Muraena anguilla</name>
    <dbReference type="NCBI Taxonomy" id="7936"/>
    <lineage>
        <taxon>Eukaryota</taxon>
        <taxon>Metazoa</taxon>
        <taxon>Chordata</taxon>
        <taxon>Craniata</taxon>
        <taxon>Vertebrata</taxon>
        <taxon>Euteleostomi</taxon>
        <taxon>Actinopterygii</taxon>
        <taxon>Neopterygii</taxon>
        <taxon>Teleostei</taxon>
        <taxon>Anguilliformes</taxon>
        <taxon>Anguillidae</taxon>
        <taxon>Anguilla</taxon>
    </lineage>
</organism>
<keyword evidence="2" id="KW-1185">Reference proteome</keyword>
<gene>
    <name evidence="1" type="ORF">ANANG_G00198050</name>
</gene>
<accession>A0A9D3M3N7</accession>
<dbReference type="EMBL" id="JAFIRN010000010">
    <property type="protein sequence ID" value="KAG5841296.1"/>
    <property type="molecule type" value="Genomic_DNA"/>
</dbReference>
<reference evidence="1" key="1">
    <citation type="submission" date="2021-01" db="EMBL/GenBank/DDBJ databases">
        <title>A chromosome-scale assembly of European eel, Anguilla anguilla.</title>
        <authorList>
            <person name="Henkel C."/>
            <person name="Jong-Raadsen S.A."/>
            <person name="Dufour S."/>
            <person name="Weltzien F.-A."/>
            <person name="Palstra A.P."/>
            <person name="Pelster B."/>
            <person name="Spaink H.P."/>
            <person name="Van Den Thillart G.E."/>
            <person name="Jansen H."/>
            <person name="Zahm M."/>
            <person name="Klopp C."/>
            <person name="Cedric C."/>
            <person name="Louis A."/>
            <person name="Berthelot C."/>
            <person name="Parey E."/>
            <person name="Roest Crollius H."/>
            <person name="Montfort J."/>
            <person name="Robinson-Rechavi M."/>
            <person name="Bucao C."/>
            <person name="Bouchez O."/>
            <person name="Gislard M."/>
            <person name="Lluch J."/>
            <person name="Milhes M."/>
            <person name="Lampietro C."/>
            <person name="Lopez Roques C."/>
            <person name="Donnadieu C."/>
            <person name="Braasch I."/>
            <person name="Desvignes T."/>
            <person name="Postlethwait J."/>
            <person name="Bobe J."/>
            <person name="Guiguen Y."/>
            <person name="Dirks R."/>
        </authorList>
    </citation>
    <scope>NUCLEOTIDE SEQUENCE</scope>
    <source>
        <strain evidence="1">Tag_6206</strain>
        <tissue evidence="1">Liver</tissue>
    </source>
</reference>
<sequence length="83" mass="9108">MSELRSSTARCSVISHHQGSAGHTGESSQCPSNLCVRGEKKAHVSPVVCTAVTRKHVPSHMDIYPKSWGYVLQHWRGPSFPLP</sequence>
<protein>
    <submittedName>
        <fullName evidence="1">Uncharacterized protein</fullName>
    </submittedName>
</protein>
<evidence type="ECO:0000313" key="2">
    <source>
        <dbReference type="Proteomes" id="UP001044222"/>
    </source>
</evidence>
<evidence type="ECO:0000313" key="1">
    <source>
        <dbReference type="EMBL" id="KAG5841296.1"/>
    </source>
</evidence>
<dbReference type="Proteomes" id="UP001044222">
    <property type="component" value="Chromosome 10"/>
</dbReference>